<dbReference type="SUPFAM" id="SSF49265">
    <property type="entry name" value="Fibronectin type III"/>
    <property type="match status" value="2"/>
</dbReference>
<comment type="caution">
    <text evidence="2">The sequence shown here is derived from an EMBL/GenBank/DDBJ whole genome shotgun (WGS) entry which is preliminary data.</text>
</comment>
<evidence type="ECO:0000313" key="2">
    <source>
        <dbReference type="EMBL" id="CAB3981302.1"/>
    </source>
</evidence>
<dbReference type="InterPro" id="IPR003961">
    <property type="entry name" value="FN3_dom"/>
</dbReference>
<feature type="compositionally biased region" description="Basic and acidic residues" evidence="1">
    <location>
        <begin position="744"/>
        <end position="768"/>
    </location>
</feature>
<feature type="region of interest" description="Disordered" evidence="1">
    <location>
        <begin position="1007"/>
        <end position="1039"/>
    </location>
</feature>
<organism evidence="2 3">
    <name type="scientific">Paramuricea clavata</name>
    <name type="common">Red gorgonian</name>
    <name type="synonym">Violescent sea-whip</name>
    <dbReference type="NCBI Taxonomy" id="317549"/>
    <lineage>
        <taxon>Eukaryota</taxon>
        <taxon>Metazoa</taxon>
        <taxon>Cnidaria</taxon>
        <taxon>Anthozoa</taxon>
        <taxon>Octocorallia</taxon>
        <taxon>Malacalcyonacea</taxon>
        <taxon>Plexauridae</taxon>
        <taxon>Paramuricea</taxon>
    </lineage>
</organism>
<gene>
    <name evidence="2" type="ORF">PACLA_8A002638</name>
</gene>
<dbReference type="Proteomes" id="UP001152795">
    <property type="component" value="Unassembled WGS sequence"/>
</dbReference>
<name>A0A7D9HFG2_PARCT</name>
<dbReference type="OrthoDB" id="10036029at2759"/>
<dbReference type="CDD" id="cd00063">
    <property type="entry name" value="FN3"/>
    <property type="match status" value="1"/>
</dbReference>
<dbReference type="PROSITE" id="PS50853">
    <property type="entry name" value="FN3"/>
    <property type="match status" value="1"/>
</dbReference>
<sequence>MSPRNPSLRQLGTTRDGSSGNYTPRGSATPRTQGIRRLESTRDVRHGSIVIERNEALLSMDPSKDPMRKVHEEGLYLNLTSTSNDTITVEWTYCPAQSWMPIDHFLLEHSSVTNPDFINVKLASNQRQYVLRSCTPGTNNFFVVSAIDVYGKVIQRSKQLTVQSSAPIDRPILKLKKSSPNIIAIEWNRPSEYGDGFISEYHLKVNGKFYTNIRSTKTSFDFIECRPMEEFTFRIQALSIKHDCNSEWSNVLEVACPASLPMTLERLRPKNINTIKVGWKLPTCIGGARVKEIKVYYKEASTYEMYNDQDVPDPDKIFGHRHAMVKTHKPDDTVSFVKVEPGKKYWAILRAEIVPEGCPPVITLPVRVRATIRPVAPEIKVTVYGELERAEANKEIAKLLDVQDKINRHKMLTQTSDVVKGAQLKNDEMQDMNVKLYQIETRLQELVRVVNKLTGFVPVVLNWEKPEFDEFSEPLSYRINVDDHSYQDPLPLETTQHSLKLDLSQQGCKWLNDKYQYLACCVKSGEDIHTHRKSIIELLNEKNLRILGNIRHCCGCHLAPDLPNNTIEKMENASIPSSFDLAGVPTFCILDIKGRLSWQGRVAADTDETFFSYMSHVMAQVEEQECPSMECEHCKDENGTLYEPKQKHDEDQGDVTSQGYDVTGNYVINQGDDICNNQGDDASNSYVSNNYVSNKSHDKFSLDEFHLLHSRLHGKALEEAERTQDEQYSKVGSLSPRKEWLERRRANAKKAEAEAEKQPERHRVRFGEVDPDPPQTASSQSASEIRPGIKNYQYRQPHRDYRSPHNGYEKSKHGYGASGGSTWRDKPPVAQSSVPNVSDYNPENGRKNSYKYTSVNYHLSERDGGDGDVEADAVDSGTARNRSTALGYNTSGTGKWNSQIRANNVNRDTSRSTTLSSTQQNHQEEEIYEFMVPDNMRKKYSFGEKPAGKTTTKPEPYIYRRPSTLEPINDPARKSAKKDKYSHIQSRYSKGIYQPGHPKQRYVISAHHKKGRRAQMNSTTQSGKKNGGDYYNYNRQAYV</sequence>
<dbReference type="Gene3D" id="2.60.40.10">
    <property type="entry name" value="Immunoglobulins"/>
    <property type="match status" value="2"/>
</dbReference>
<feature type="compositionally biased region" description="Polar residues" evidence="1">
    <location>
        <begin position="830"/>
        <end position="841"/>
    </location>
</feature>
<feature type="compositionally biased region" description="Polar residues" evidence="1">
    <location>
        <begin position="1015"/>
        <end position="1024"/>
    </location>
</feature>
<feature type="region of interest" description="Disordered" evidence="1">
    <location>
        <begin position="744"/>
        <end position="849"/>
    </location>
</feature>
<accession>A0A7D9HFG2</accession>
<evidence type="ECO:0000313" key="3">
    <source>
        <dbReference type="Proteomes" id="UP001152795"/>
    </source>
</evidence>
<dbReference type="InterPro" id="IPR013783">
    <property type="entry name" value="Ig-like_fold"/>
</dbReference>
<keyword evidence="3" id="KW-1185">Reference proteome</keyword>
<dbReference type="InterPro" id="IPR036116">
    <property type="entry name" value="FN3_sf"/>
</dbReference>
<dbReference type="AlphaFoldDB" id="A0A7D9HFG2"/>
<feature type="region of interest" description="Disordered" evidence="1">
    <location>
        <begin position="1"/>
        <end position="41"/>
    </location>
</feature>
<feature type="compositionally biased region" description="Basic and acidic residues" evidence="1">
    <location>
        <begin position="797"/>
        <end position="812"/>
    </location>
</feature>
<proteinExistence type="predicted"/>
<feature type="region of interest" description="Disordered" evidence="1">
    <location>
        <begin position="940"/>
        <end position="981"/>
    </location>
</feature>
<evidence type="ECO:0000256" key="1">
    <source>
        <dbReference type="SAM" id="MobiDB-lite"/>
    </source>
</evidence>
<protein>
    <submittedName>
        <fullName evidence="2">Uncharacterized protein</fullName>
    </submittedName>
</protein>
<dbReference type="EMBL" id="CACRXK020000373">
    <property type="protein sequence ID" value="CAB3981302.1"/>
    <property type="molecule type" value="Genomic_DNA"/>
</dbReference>
<feature type="region of interest" description="Disordered" evidence="1">
    <location>
        <begin position="904"/>
        <end position="923"/>
    </location>
</feature>
<feature type="compositionally biased region" description="Polar residues" evidence="1">
    <location>
        <begin position="1"/>
        <end position="32"/>
    </location>
</feature>
<reference evidence="2" key="1">
    <citation type="submission" date="2020-04" db="EMBL/GenBank/DDBJ databases">
        <authorList>
            <person name="Alioto T."/>
            <person name="Alioto T."/>
            <person name="Gomez Garrido J."/>
        </authorList>
    </citation>
    <scope>NUCLEOTIDE SEQUENCE</scope>
    <source>
        <strain evidence="2">A484AB</strain>
    </source>
</reference>